<accession>A0ACB5RDF6</accession>
<sequence length="427" mass="46688">MAIETMILIKNGRVIDPKNKRDEVIDLIISEDLIYKIGKFSEDETYEQIIDTRGKIVAPGLIDVHVHFRDPGFTYKEDIQTGADSAARGGFTTVVCMANTKPVVDNEDTLKYILEESKKTKINVLQVAAISKEFKGKELVDMDSLKASGAVGFSDDGIPLMDSKIVFEAMAKAKELNVPISLHEEDSSLIGNSGINEGKISKQLGIIGAPNVAEDVMVARDCMLALNTGAKVNIQHISSGNSVDMVRMAKQMGANVTAEASPHHFTLTEEAVLKHGTLAKMNPPIRTQDDKKKIIEGLKDDTIEIIATDHAPHSNEEKGRELLKAPSGIIGLETSLALGITSLVKQGHLPMIKLLEKMTINPAKLYNLEVGTIEENAKADLVIFDADEQWIVKDFSSKATNSPFIGETLFGKVKYTICNGNIIYRDL</sequence>
<reference evidence="1" key="1">
    <citation type="journal article" date="2025" name="Int. J. Syst. Evol. Microbiol.">
        <title>Inconstantimicrobium mannanitabidum sp. nov., a novel member of the family Clostridiaceae isolated from anoxic soil under the treatment of reductive soil disinfestation.</title>
        <authorList>
            <person name="Ueki A."/>
            <person name="Tonouchi A."/>
            <person name="Honma S."/>
            <person name="Kaku N."/>
            <person name="Ueki K."/>
        </authorList>
    </citation>
    <scope>NUCLEOTIDE SEQUENCE</scope>
    <source>
        <strain evidence="1">TW13</strain>
    </source>
</reference>
<dbReference type="EMBL" id="BROD01000001">
    <property type="protein sequence ID" value="GKX66796.1"/>
    <property type="molecule type" value="Genomic_DNA"/>
</dbReference>
<comment type="caution">
    <text evidence="1">The sequence shown here is derived from an EMBL/GenBank/DDBJ whole genome shotgun (WGS) entry which is preliminary data.</text>
</comment>
<dbReference type="Proteomes" id="UP001058074">
    <property type="component" value="Unassembled WGS sequence"/>
</dbReference>
<gene>
    <name evidence="1" type="primary">pyrC</name>
    <name evidence="1" type="ORF">rsdtw13_20540</name>
</gene>
<keyword evidence="2" id="KW-1185">Reference proteome</keyword>
<name>A0ACB5RDF6_9CLOT</name>
<evidence type="ECO:0000313" key="2">
    <source>
        <dbReference type="Proteomes" id="UP001058074"/>
    </source>
</evidence>
<protein>
    <submittedName>
        <fullName evidence="1">Dihydroorotase</fullName>
    </submittedName>
</protein>
<evidence type="ECO:0000313" key="1">
    <source>
        <dbReference type="EMBL" id="GKX66796.1"/>
    </source>
</evidence>
<proteinExistence type="predicted"/>
<organism evidence="1 2">
    <name type="scientific">Inconstantimicrobium mannanitabidum</name>
    <dbReference type="NCBI Taxonomy" id="1604901"/>
    <lineage>
        <taxon>Bacteria</taxon>
        <taxon>Bacillati</taxon>
        <taxon>Bacillota</taxon>
        <taxon>Clostridia</taxon>
        <taxon>Eubacteriales</taxon>
        <taxon>Clostridiaceae</taxon>
        <taxon>Inconstantimicrobium</taxon>
    </lineage>
</organism>